<dbReference type="InterPro" id="IPR029063">
    <property type="entry name" value="SAM-dependent_MTases_sf"/>
</dbReference>
<reference evidence="1 2" key="1">
    <citation type="submission" date="2022-10" db="EMBL/GenBank/DDBJ databases">
        <title>Xanthomonas sp. H13-6.</title>
        <authorList>
            <person name="Liu X."/>
            <person name="Deng Z."/>
            <person name="Jiang Y."/>
            <person name="Yu T."/>
            <person name="Ai J."/>
        </authorList>
    </citation>
    <scope>NUCLEOTIDE SEQUENCE [LARGE SCALE GENOMIC DNA]</scope>
    <source>
        <strain evidence="1 2">H13-6</strain>
    </source>
</reference>
<name>A0ABT3JSR1_9XANT</name>
<dbReference type="Proteomes" id="UP001209922">
    <property type="component" value="Unassembled WGS sequence"/>
</dbReference>
<accession>A0ABT3JSR1</accession>
<dbReference type="Gene3D" id="3.40.50.150">
    <property type="entry name" value="Vaccinia Virus protein VP39"/>
    <property type="match status" value="1"/>
</dbReference>
<proteinExistence type="predicted"/>
<keyword evidence="2" id="KW-1185">Reference proteome</keyword>
<organism evidence="1 2">
    <name type="scientific">Xanthomonas chitinilytica</name>
    <dbReference type="NCBI Taxonomy" id="2989819"/>
    <lineage>
        <taxon>Bacteria</taxon>
        <taxon>Pseudomonadati</taxon>
        <taxon>Pseudomonadota</taxon>
        <taxon>Gammaproteobacteria</taxon>
        <taxon>Lysobacterales</taxon>
        <taxon>Lysobacteraceae</taxon>
        <taxon>Xanthomonas</taxon>
    </lineage>
</organism>
<protein>
    <recommendedName>
        <fullName evidence="3">Class I SAM-dependent methyltransferase</fullName>
    </recommendedName>
</protein>
<evidence type="ECO:0000313" key="2">
    <source>
        <dbReference type="Proteomes" id="UP001209922"/>
    </source>
</evidence>
<gene>
    <name evidence="1" type="ORF">OK345_03350</name>
</gene>
<evidence type="ECO:0008006" key="3">
    <source>
        <dbReference type="Google" id="ProtNLM"/>
    </source>
</evidence>
<sequence length="278" mass="31214">MNKLTGFLASGFLPSSDFAATQDILRKDKRADFMTRALWDALPYSQYAYGIHHAAMLAKRLQVPEISVLEFGVAGGNGLVAMEAHAGEVASQTGVAIQVYGFDTGEGMTPPQDHRDMPYRFAMGNYRMDVPKLMERLKSARLVLGDVAGTASTFLQEYNPAPIGFVSFDMDYYSSTIAALAIFSETQDDRYFLPRIQCYFDDVIGSEHSSYNDFVGELAAIRDFNHGNESVKLAESRVFRKYAINFDWYHQIYLMHRFQHRLYGAYISKAGPGSLALR</sequence>
<dbReference type="EMBL" id="JAPCHY010000002">
    <property type="protein sequence ID" value="MCW4471540.1"/>
    <property type="molecule type" value="Genomic_DNA"/>
</dbReference>
<dbReference type="RefSeq" id="WP_265126489.1">
    <property type="nucleotide sequence ID" value="NZ_JAPCHY010000002.1"/>
</dbReference>
<evidence type="ECO:0000313" key="1">
    <source>
        <dbReference type="EMBL" id="MCW4471540.1"/>
    </source>
</evidence>
<comment type="caution">
    <text evidence="1">The sequence shown here is derived from an EMBL/GenBank/DDBJ whole genome shotgun (WGS) entry which is preliminary data.</text>
</comment>